<dbReference type="EMBL" id="BJWL01000268">
    <property type="protein sequence ID" value="GFS36985.1"/>
    <property type="molecule type" value="Genomic_DNA"/>
</dbReference>
<evidence type="ECO:0000256" key="2">
    <source>
        <dbReference type="ARBA" id="ARBA00022679"/>
    </source>
</evidence>
<dbReference type="InterPro" id="IPR013320">
    <property type="entry name" value="ConA-like_dom_sf"/>
</dbReference>
<dbReference type="SUPFAM" id="SSF49899">
    <property type="entry name" value="Concanavalin A-like lectins/glucanases"/>
    <property type="match status" value="1"/>
</dbReference>
<dbReference type="EC" id="2.4.1.207" evidence="1"/>
<evidence type="ECO:0000256" key="6">
    <source>
        <dbReference type="ARBA" id="ARBA00034022"/>
    </source>
</evidence>
<dbReference type="GO" id="GO:0016762">
    <property type="term" value="F:xyloglucan:xyloglucosyl transferase activity"/>
    <property type="evidence" value="ECO:0007669"/>
    <property type="project" value="UniProtKB-EC"/>
</dbReference>
<dbReference type="GO" id="GO:0048046">
    <property type="term" value="C:apoplast"/>
    <property type="evidence" value="ECO:0007669"/>
    <property type="project" value="InterPro"/>
</dbReference>
<evidence type="ECO:0000256" key="5">
    <source>
        <dbReference type="ARBA" id="ARBA00033478"/>
    </source>
</evidence>
<dbReference type="InterPro" id="IPR000757">
    <property type="entry name" value="Beta-glucanase-like"/>
</dbReference>
<sequence>MINGSFRTTRTIRETTMRLTLSSLERRQISLMYFKQTSSLKEVATEIFIGREVQFHLWFDPTQDFHNYAVLWNPTEIIFFVDDIPIRRYPRQSDATFPIRPMWVYGSIWDASSWATEEGKYKADYRYQPFIGRYQTFKLGGCTADGSASCHPPSGSPLGPTGLSQQQILAMEWVKSNYKAYDYCQDPRRDHSLTPEC</sequence>
<dbReference type="PANTHER" id="PTHR31062">
    <property type="entry name" value="XYLOGLUCAN ENDOTRANSGLUCOSYLASE/HYDROLASE PROTEIN 8-RELATED"/>
    <property type="match status" value="1"/>
</dbReference>
<evidence type="ECO:0000256" key="1">
    <source>
        <dbReference type="ARBA" id="ARBA00012152"/>
    </source>
</evidence>
<evidence type="ECO:0000313" key="9">
    <source>
        <dbReference type="Proteomes" id="UP000585474"/>
    </source>
</evidence>
<feature type="domain" description="GH16" evidence="7">
    <location>
        <begin position="1"/>
        <end position="134"/>
    </location>
</feature>
<evidence type="ECO:0000313" key="8">
    <source>
        <dbReference type="EMBL" id="GFS36985.1"/>
    </source>
</evidence>
<evidence type="ECO:0000256" key="4">
    <source>
        <dbReference type="ARBA" id="ARBA00023295"/>
    </source>
</evidence>
<accession>A0A7J0DK74</accession>
<comment type="catalytic activity">
    <reaction evidence="6">
        <text>breaks a beta-(1-&gt;4) bond in the backbone of a xyloglucan and transfers the xyloglucanyl segment on to O-4 of the non-reducing terminal glucose residue of an acceptor, which can be a xyloglucan or an oligosaccharide of xyloglucan.</text>
        <dbReference type="EC" id="2.4.1.207"/>
    </reaction>
</comment>
<dbReference type="Pfam" id="PF06955">
    <property type="entry name" value="XET_C"/>
    <property type="match status" value="1"/>
</dbReference>
<dbReference type="InterPro" id="IPR044791">
    <property type="entry name" value="Beta-glucanase/XTH"/>
</dbReference>
<evidence type="ECO:0000256" key="3">
    <source>
        <dbReference type="ARBA" id="ARBA00022801"/>
    </source>
</evidence>
<dbReference type="Pfam" id="PF00722">
    <property type="entry name" value="Glyco_hydro_16"/>
    <property type="match status" value="1"/>
</dbReference>
<comment type="caution">
    <text evidence="8">The sequence shown here is derived from an EMBL/GenBank/DDBJ whole genome shotgun (WGS) entry which is preliminary data.</text>
</comment>
<dbReference type="GO" id="GO:0009835">
    <property type="term" value="P:fruit ripening"/>
    <property type="evidence" value="ECO:0007669"/>
    <property type="project" value="UniProtKB-KW"/>
</dbReference>
<evidence type="ECO:0000259" key="7">
    <source>
        <dbReference type="PROSITE" id="PS51762"/>
    </source>
</evidence>
<protein>
    <recommendedName>
        <fullName evidence="1">xyloglucan:xyloglucosyl transferase</fullName>
        <ecNumber evidence="1">2.4.1.207</ecNumber>
    </recommendedName>
</protein>
<name>A0A7J0DK74_9ERIC</name>
<dbReference type="Proteomes" id="UP000585474">
    <property type="component" value="Unassembled WGS sequence"/>
</dbReference>
<keyword evidence="3" id="KW-0378">Hydrolase</keyword>
<dbReference type="OrthoDB" id="4781at2759"/>
<dbReference type="Gene3D" id="2.60.120.200">
    <property type="match status" value="1"/>
</dbReference>
<keyword evidence="4" id="KW-0326">Glycosidase</keyword>
<dbReference type="GO" id="GO:0044042">
    <property type="term" value="P:glucan metabolic process"/>
    <property type="evidence" value="ECO:0007669"/>
    <property type="project" value="InterPro"/>
</dbReference>
<keyword evidence="9" id="KW-1185">Reference proteome</keyword>
<organism evidence="8 9">
    <name type="scientific">Actinidia rufa</name>
    <dbReference type="NCBI Taxonomy" id="165716"/>
    <lineage>
        <taxon>Eukaryota</taxon>
        <taxon>Viridiplantae</taxon>
        <taxon>Streptophyta</taxon>
        <taxon>Embryophyta</taxon>
        <taxon>Tracheophyta</taxon>
        <taxon>Spermatophyta</taxon>
        <taxon>Magnoliopsida</taxon>
        <taxon>eudicotyledons</taxon>
        <taxon>Gunneridae</taxon>
        <taxon>Pentapetalae</taxon>
        <taxon>asterids</taxon>
        <taxon>Ericales</taxon>
        <taxon>Actinidiaceae</taxon>
        <taxon>Actinidia</taxon>
    </lineage>
</organism>
<keyword evidence="2" id="KW-0808">Transferase</keyword>
<dbReference type="GO" id="GO:0004553">
    <property type="term" value="F:hydrolase activity, hydrolyzing O-glycosyl compounds"/>
    <property type="evidence" value="ECO:0007669"/>
    <property type="project" value="InterPro"/>
</dbReference>
<gene>
    <name evidence="8" type="ORF">Acr_00g0049090</name>
</gene>
<dbReference type="PROSITE" id="PS51762">
    <property type="entry name" value="GH16_2"/>
    <property type="match status" value="1"/>
</dbReference>
<dbReference type="InterPro" id="IPR010713">
    <property type="entry name" value="XET_C"/>
</dbReference>
<keyword evidence="5" id="KW-0292">Fruit ripening</keyword>
<reference evidence="9" key="1">
    <citation type="submission" date="2019-07" db="EMBL/GenBank/DDBJ databases">
        <title>De Novo Assembly of kiwifruit Actinidia rufa.</title>
        <authorList>
            <person name="Sugita-Konishi S."/>
            <person name="Sato K."/>
            <person name="Mori E."/>
            <person name="Abe Y."/>
            <person name="Kisaki G."/>
            <person name="Hamano K."/>
            <person name="Suezawa K."/>
            <person name="Otani M."/>
            <person name="Fukuda T."/>
            <person name="Manabe T."/>
            <person name="Gomi K."/>
            <person name="Tabuchi M."/>
            <person name="Akimitsu K."/>
            <person name="Kataoka I."/>
        </authorList>
    </citation>
    <scope>NUCLEOTIDE SEQUENCE [LARGE SCALE GENOMIC DNA]</scope>
    <source>
        <strain evidence="9">cv. Fuchu</strain>
    </source>
</reference>
<dbReference type="AlphaFoldDB" id="A0A7J0DK74"/>
<proteinExistence type="predicted"/>